<dbReference type="EMBL" id="AP025314">
    <property type="protein sequence ID" value="BDD08933.1"/>
    <property type="molecule type" value="Genomic_DNA"/>
</dbReference>
<organism evidence="10 11">
    <name type="scientific">Fulvitalea axinellae</name>
    <dbReference type="NCBI Taxonomy" id="1182444"/>
    <lineage>
        <taxon>Bacteria</taxon>
        <taxon>Pseudomonadati</taxon>
        <taxon>Bacteroidota</taxon>
        <taxon>Cytophagia</taxon>
        <taxon>Cytophagales</taxon>
        <taxon>Persicobacteraceae</taxon>
        <taxon>Fulvitalea</taxon>
    </lineage>
</organism>
<evidence type="ECO:0000259" key="9">
    <source>
        <dbReference type="Pfam" id="PF05168"/>
    </source>
</evidence>
<sequence>MSQISEVAKRDIQQLRQRIVQFEKGEVPEERFKAFRLTRGVYGQRQTGVHMFRIKVPYGRLNAEQLRVLADLSDKNSNGKLHATTRQNFQMHYVKLQDTPAMWEALEEVGVTTKEACGNTVRTVTASPYAGIDPKEPFDVSPYADAVTQFFLRNPICQDMGRKVKMAFSAHDDDSAFTYIHDFGMIPRVRVQDGKEERGFRVLIGGGLGAQAMMAVEAFDFLPEDELIPFIEAGLRVFDRYGERKRREKARMKFLLDPKRGIGAEEFLRLVEEERKALSAHTFKVETNHPKYDYRAPIKRVPYEFPNNKDKFEAWRKENVFEQKQTGFFAVKVRLRLGNLTSDQARKVADIVESATLNDFRVTINQGLLLRFATEEALPFIFNRLNEAGLADIGFGTLADITACPGTDTCNLGVTNSTDISLVLEDLLRERYPSLSLSDRIHIKISGCMNSCGQHMVADIGFHGSSIRASGKVVPALQVVMGGGVEEDGKAFIAEKIIKLPTKRIPKALTKVLDNYLAEAEEGESFKSYYYKKGKKYFYELLKPLALTTDLKPEEYMDWGTEVSFKPEVGVGECAGVSFDLVSTIVGDSEDRLELAGEGLEDGVWADSIYNSYSSMVIAAKALLLGADIETNTHRKLIKQFVEAFEDTDLLKVEGGFEEFVLRINKQEPSEEFANLYYNDARNFLAKVKDFRAEQAKKEKAEEEKLVVDKFYRA</sequence>
<dbReference type="Pfam" id="PF03460">
    <property type="entry name" value="NIR_SIR_ferr"/>
    <property type="match status" value="2"/>
</dbReference>
<gene>
    <name evidence="10" type="ORF">FUAX_13650</name>
</gene>
<dbReference type="GO" id="GO:0046872">
    <property type="term" value="F:metal ion binding"/>
    <property type="evidence" value="ECO:0007669"/>
    <property type="project" value="UniProtKB-KW"/>
</dbReference>
<dbReference type="InterPro" id="IPR005117">
    <property type="entry name" value="NiRdtase/SiRdtase_haem-b_fer"/>
</dbReference>
<dbReference type="KEGG" id="fax:FUAX_13650"/>
<evidence type="ECO:0000256" key="4">
    <source>
        <dbReference type="ARBA" id="ARBA00023002"/>
    </source>
</evidence>
<evidence type="ECO:0000313" key="10">
    <source>
        <dbReference type="EMBL" id="BDD08933.1"/>
    </source>
</evidence>
<dbReference type="Gene3D" id="3.30.413.10">
    <property type="entry name" value="Sulfite Reductase Hemoprotein, domain 1"/>
    <property type="match status" value="2"/>
</dbReference>
<dbReference type="PRINTS" id="PR00397">
    <property type="entry name" value="SIROHAEM"/>
</dbReference>
<dbReference type="GO" id="GO:0051539">
    <property type="term" value="F:4 iron, 4 sulfur cluster binding"/>
    <property type="evidence" value="ECO:0007669"/>
    <property type="project" value="UniProtKB-KW"/>
</dbReference>
<dbReference type="Pfam" id="PF01077">
    <property type="entry name" value="NIR_SIR"/>
    <property type="match status" value="2"/>
</dbReference>
<evidence type="ECO:0000256" key="2">
    <source>
        <dbReference type="ARBA" id="ARBA00022617"/>
    </source>
</evidence>
<keyword evidence="11" id="KW-1185">Reference proteome</keyword>
<dbReference type="PROSITE" id="PS00365">
    <property type="entry name" value="NIR_SIR"/>
    <property type="match status" value="1"/>
</dbReference>
<feature type="domain" description="Nitrite/Sulfite reductase ferredoxin-like" evidence="8">
    <location>
        <begin position="42"/>
        <end position="109"/>
    </location>
</feature>
<dbReference type="SUPFAM" id="SSF56014">
    <property type="entry name" value="Nitrite and sulphite reductase 4Fe-4S domain-like"/>
    <property type="match status" value="2"/>
</dbReference>
<keyword evidence="5" id="KW-0408">Iron</keyword>
<feature type="domain" description="Nitrite/sulphite reductase 4Fe-4S" evidence="7">
    <location>
        <begin position="117"/>
        <end position="274"/>
    </location>
</feature>
<feature type="domain" description="HEPN" evidence="9">
    <location>
        <begin position="589"/>
        <end position="683"/>
    </location>
</feature>
<dbReference type="PANTHER" id="PTHR32439:SF9">
    <property type="entry name" value="BLR3264 PROTEIN"/>
    <property type="match status" value="1"/>
</dbReference>
<accession>A0AAU9CZ32</accession>
<dbReference type="InterPro" id="IPR051329">
    <property type="entry name" value="NIR_SIR_4Fe-4S"/>
</dbReference>
<keyword evidence="4" id="KW-0560">Oxidoreductase</keyword>
<protein>
    <submittedName>
        <fullName evidence="10">Ferredoxin--nitrite reductase</fullName>
    </submittedName>
</protein>
<dbReference type="InterPro" id="IPR045854">
    <property type="entry name" value="NO2/SO3_Rdtase_4Fe4S_sf"/>
</dbReference>
<name>A0AAU9CZ32_9BACT</name>
<reference evidence="10 11" key="1">
    <citation type="submission" date="2021-12" db="EMBL/GenBank/DDBJ databases">
        <title>Genome sequencing of bacteria with rrn-lacking chromosome and rrn-plasmid.</title>
        <authorList>
            <person name="Anda M."/>
            <person name="Iwasaki W."/>
        </authorList>
    </citation>
    <scope>NUCLEOTIDE SEQUENCE [LARGE SCALE GENOMIC DNA]</scope>
    <source>
        <strain evidence="10 11">DSM 100852</strain>
    </source>
</reference>
<dbReference type="Gene3D" id="3.90.480.10">
    <property type="entry name" value="Sulfite Reductase Hemoprotein,Domain 2"/>
    <property type="match status" value="1"/>
</dbReference>
<dbReference type="Pfam" id="PF05168">
    <property type="entry name" value="HEPN"/>
    <property type="match status" value="1"/>
</dbReference>
<dbReference type="InterPro" id="IPR007842">
    <property type="entry name" value="HEPN_dom"/>
</dbReference>
<dbReference type="Gene3D" id="1.20.120.330">
    <property type="entry name" value="Nucleotidyltransferases domain 2"/>
    <property type="match status" value="1"/>
</dbReference>
<dbReference type="InterPro" id="IPR006066">
    <property type="entry name" value="NO2/SO3_Rdtase_FeS/sirohaem_BS"/>
</dbReference>
<feature type="domain" description="Nitrite/sulphite reductase 4Fe-4S" evidence="7">
    <location>
        <begin position="399"/>
        <end position="541"/>
    </location>
</feature>
<dbReference type="RefSeq" id="WP_338394159.1">
    <property type="nucleotide sequence ID" value="NZ_AP025314.1"/>
</dbReference>
<evidence type="ECO:0000259" key="8">
    <source>
        <dbReference type="Pfam" id="PF03460"/>
    </source>
</evidence>
<proteinExistence type="predicted"/>
<keyword evidence="3" id="KW-0479">Metal-binding</keyword>
<keyword evidence="2" id="KW-0349">Heme</keyword>
<dbReference type="GO" id="GO:0020037">
    <property type="term" value="F:heme binding"/>
    <property type="evidence" value="ECO:0007669"/>
    <property type="project" value="InterPro"/>
</dbReference>
<keyword evidence="6" id="KW-0411">Iron-sulfur</keyword>
<dbReference type="InterPro" id="IPR006067">
    <property type="entry name" value="NO2/SO3_Rdtase_4Fe4S_dom"/>
</dbReference>
<dbReference type="Proteomes" id="UP001348817">
    <property type="component" value="Chromosome"/>
</dbReference>
<feature type="domain" description="Nitrite/Sulfite reductase ferredoxin-like" evidence="8">
    <location>
        <begin position="322"/>
        <end position="388"/>
    </location>
</feature>
<dbReference type="PANTHER" id="PTHR32439">
    <property type="entry name" value="FERREDOXIN--NITRITE REDUCTASE, CHLOROPLASTIC"/>
    <property type="match status" value="1"/>
</dbReference>
<evidence type="ECO:0000256" key="5">
    <source>
        <dbReference type="ARBA" id="ARBA00023004"/>
    </source>
</evidence>
<dbReference type="SUPFAM" id="SSF55124">
    <property type="entry name" value="Nitrite/Sulfite reductase N-terminal domain-like"/>
    <property type="match status" value="2"/>
</dbReference>
<dbReference type="GO" id="GO:0016491">
    <property type="term" value="F:oxidoreductase activity"/>
    <property type="evidence" value="ECO:0007669"/>
    <property type="project" value="UniProtKB-KW"/>
</dbReference>
<keyword evidence="1" id="KW-0004">4Fe-4S</keyword>
<evidence type="ECO:0000256" key="1">
    <source>
        <dbReference type="ARBA" id="ARBA00022485"/>
    </source>
</evidence>
<dbReference type="AlphaFoldDB" id="A0AAU9CZ32"/>
<evidence type="ECO:0000256" key="3">
    <source>
        <dbReference type="ARBA" id="ARBA00022723"/>
    </source>
</evidence>
<evidence type="ECO:0000256" key="6">
    <source>
        <dbReference type="ARBA" id="ARBA00023014"/>
    </source>
</evidence>
<evidence type="ECO:0000313" key="11">
    <source>
        <dbReference type="Proteomes" id="UP001348817"/>
    </source>
</evidence>
<dbReference type="InterPro" id="IPR036136">
    <property type="entry name" value="Nit/Sulf_reduc_fer-like_dom_sf"/>
</dbReference>
<evidence type="ECO:0000259" key="7">
    <source>
        <dbReference type="Pfam" id="PF01077"/>
    </source>
</evidence>